<evidence type="ECO:0000256" key="3">
    <source>
        <dbReference type="SAM" id="MobiDB-lite"/>
    </source>
</evidence>
<dbReference type="SMR" id="A1YGW7"/>
<accession>A1YGW7</accession>
<protein>
    <submittedName>
        <fullName evidence="5">Drought-induced protein DRI15</fullName>
    </submittedName>
</protein>
<dbReference type="Pfam" id="PF00964">
    <property type="entry name" value="Elicitin"/>
    <property type="match status" value="1"/>
</dbReference>
<proteinExistence type="evidence at transcript level"/>
<reference evidence="5" key="1">
    <citation type="submission" date="2006-09" db="EMBL/GenBank/DDBJ databases">
        <title>Differential Expression of Genes Regulated in Response to Drought Stress in Alternanthera philoxeroides (Mart.) Griseb.</title>
        <authorList>
            <person name="Gao M.J."/>
            <person name="Cui J.C."/>
            <person name="Zhu T.T."/>
            <person name="Luo B.C."/>
            <person name="Xiao Q."/>
            <person name="He Y.G."/>
        </authorList>
    </citation>
    <scope>NUCLEOTIDE SEQUENCE</scope>
</reference>
<evidence type="ECO:0000313" key="5">
    <source>
        <dbReference type="EMBL" id="ABK59969.1"/>
    </source>
</evidence>
<evidence type="ECO:0000256" key="2">
    <source>
        <dbReference type="ARBA" id="ARBA00022978"/>
    </source>
</evidence>
<organism evidence="5">
    <name type="scientific">Alternanthera philoxeroides</name>
    <dbReference type="NCBI Taxonomy" id="381410"/>
    <lineage>
        <taxon>Eukaryota</taxon>
        <taxon>Viridiplantae</taxon>
        <taxon>Streptophyta</taxon>
        <taxon>Embryophyta</taxon>
        <taxon>Tracheophyta</taxon>
        <taxon>Spermatophyta</taxon>
        <taxon>Magnoliopsida</taxon>
        <taxon>eudicotyledons</taxon>
        <taxon>Gunneridae</taxon>
        <taxon>Pentapetalae</taxon>
        <taxon>Caryophyllales</taxon>
        <taxon>Amaranthaceae</taxon>
        <taxon>Alternanthera</taxon>
    </lineage>
</organism>
<comment type="similarity">
    <text evidence="1">Belongs to the elicitin family.</text>
</comment>
<dbReference type="AlphaFoldDB" id="A1YGW7"/>
<feature type="region of interest" description="Disordered" evidence="3">
    <location>
        <begin position="119"/>
        <end position="166"/>
    </location>
</feature>
<dbReference type="InterPro" id="IPR036470">
    <property type="entry name" value="Elicitin_sf"/>
</dbReference>
<dbReference type="Gene3D" id="1.10.239.10">
    <property type="entry name" value="Elicitin domain"/>
    <property type="match status" value="1"/>
</dbReference>
<feature type="chain" id="PRO_5002641120" evidence="4">
    <location>
        <begin position="20"/>
        <end position="166"/>
    </location>
</feature>
<keyword evidence="2" id="KW-0928">Hypersensitive response elicitation</keyword>
<name>A1YGW7_9CARY</name>
<evidence type="ECO:0000256" key="1">
    <source>
        <dbReference type="ARBA" id="ARBA00009544"/>
    </source>
</evidence>
<evidence type="ECO:0000256" key="4">
    <source>
        <dbReference type="SAM" id="SignalP"/>
    </source>
</evidence>
<dbReference type="SMART" id="SM01187">
    <property type="entry name" value="Elicitin"/>
    <property type="match status" value="1"/>
</dbReference>
<keyword evidence="4" id="KW-0732">Signal</keyword>
<dbReference type="EMBL" id="DQ985704">
    <property type="protein sequence ID" value="ABK59969.1"/>
    <property type="molecule type" value="mRNA"/>
</dbReference>
<sequence>MYAKTLLVAAVAALAAVNAAPCDMLTEVTKLTPLISDPNVAKCSTQEESGGFALIPPSGLPTPDQYKKMCVSDACKKVIEAVASKNPGDCDLTVGSVTLNVKQLVSNFPTECAKYTTPATTAPAPTTTAPAPSSGPAPSSSAPAPTGQTTPAPTGQSTPAPTKAQC</sequence>
<dbReference type="GO" id="GO:0005576">
    <property type="term" value="C:extracellular region"/>
    <property type="evidence" value="ECO:0007669"/>
    <property type="project" value="InterPro"/>
</dbReference>
<dbReference type="SUPFAM" id="SSF48647">
    <property type="entry name" value="Fungal elicitin"/>
    <property type="match status" value="1"/>
</dbReference>
<dbReference type="InterPro" id="IPR002200">
    <property type="entry name" value="Elicitin"/>
</dbReference>
<feature type="signal peptide" evidence="4">
    <location>
        <begin position="1"/>
        <end position="19"/>
    </location>
</feature>